<dbReference type="Proteomes" id="UP000588491">
    <property type="component" value="Unassembled WGS sequence"/>
</dbReference>
<comment type="caution">
    <text evidence="1">The sequence shown here is derived from an EMBL/GenBank/DDBJ whole genome shotgun (WGS) entry which is preliminary data.</text>
</comment>
<organism evidence="1 2">
    <name type="scientific">Niallia alba</name>
    <dbReference type="NCBI Taxonomy" id="2729105"/>
    <lineage>
        <taxon>Bacteria</taxon>
        <taxon>Bacillati</taxon>
        <taxon>Bacillota</taxon>
        <taxon>Bacilli</taxon>
        <taxon>Bacillales</taxon>
        <taxon>Bacillaceae</taxon>
        <taxon>Niallia</taxon>
    </lineage>
</organism>
<protein>
    <submittedName>
        <fullName evidence="1">Uncharacterized protein</fullName>
    </submittedName>
</protein>
<evidence type="ECO:0000313" key="2">
    <source>
        <dbReference type="Proteomes" id="UP000588491"/>
    </source>
</evidence>
<dbReference type="EMBL" id="JABBPK010000001">
    <property type="protein sequence ID" value="NMO76319.1"/>
    <property type="molecule type" value="Genomic_DNA"/>
</dbReference>
<keyword evidence="2" id="KW-1185">Reference proteome</keyword>
<proteinExistence type="predicted"/>
<evidence type="ECO:0000313" key="1">
    <source>
        <dbReference type="EMBL" id="NMO76319.1"/>
    </source>
</evidence>
<dbReference type="RefSeq" id="WP_169187919.1">
    <property type="nucleotide sequence ID" value="NZ_JABBPK010000001.1"/>
</dbReference>
<reference evidence="1 2" key="1">
    <citation type="submission" date="2020-04" db="EMBL/GenBank/DDBJ databases">
        <title>Bacillus sp. UniB3 isolated from commercial digestive syrup.</title>
        <authorList>
            <person name="Thorat V."/>
            <person name="Kirdat K."/>
            <person name="Tiwarekar B."/>
            <person name="Yadav A."/>
        </authorList>
    </citation>
    <scope>NUCLEOTIDE SEQUENCE [LARGE SCALE GENOMIC DNA]</scope>
    <source>
        <strain evidence="1 2">UniB3</strain>
    </source>
</reference>
<gene>
    <name evidence="1" type="ORF">HHU08_04730</name>
</gene>
<dbReference type="AlphaFoldDB" id="A0A7Y0K5T3"/>
<sequence>MSKLLPVMKEFGKDYLQEIANEQPDLVDLLILTVHLPSHKKKFILKQLNDDIKKSFLIQ</sequence>
<name>A0A7Y0K5T3_9BACI</name>
<accession>A0A7Y0K5T3</accession>